<sequence>MTIPVTDYLQLSEYESMNSSDVTQDVTQDVYTHDVSLIRVASVPTSGGRSLTLLIKSIKNVHTDIDPDPNDNDNDNDNNDDDNDNDNNNDVDGQMCDSDQMCDSETASTNSSDKDSTNATVTVEASSSTTSSSSSSSSPIPPSPPTPPAVLETTCTLVTISATTGDVESTASSSPSTADLSPNGRSRVSIEKNHDLTVVTDNSSTINHRMSAFIRDARFATDSILVVTTSSSSSSPSSPLSFVCLKVPPPSSQTNLGWVDWSLKLVSIRSSGLLELYHCDGSKLSVRVTDKHVTTVSSYGRIEVWKVDEENDIVRQCQCVKYPKILKEEKVKPVGVGGDVFLVNGEVHGEFVFTSSPVWRWNAFKSEFTLTPSSSTCASLALTDDGRFRCNAPCRCVLPCGMTSPEAAFNEANALRQITGQATKRPTRTESVDEKVKEKTLDLIDGLRNLAGLEKYVDTLARSVEDVDVVKKAAEKMKAKAEELGVAKEFKKKTKTLEVCLEIYKILKDAAPPPALEADPERPSSSEISVYLEYFPLPPPSDSSCSPPSLSSLYKNHSKGTLHKCPSFLRSLYAPLIWDVFWTRTITSVETKLNLNRATCSLHILNSLSSHDLKLGCSKIVACVSQGGQNDSEVRMTSLAQRISEGLNLSTHNMVRAFAWAAVAEGVVKDMTCKMESKTLGNIKAWDGREWRSIKREARRLILLGEDVYGKIVEEQVGWKGVDECLKIEKLCLGCKKGAEMKETCKTEEEEDAYLEACWEAVFASAHARKDERTTVMFVSDESAKKPLLMHLPRYNSKSMLALRRAETQAGMWRGELEKIDIITAAISNLNTVQDRVPRAAVARAMFAMMAPVIRLLVYGDFASTPGFSYEDFEPPGSEASLLNDKDWGLTILSVGKRLLELIDDATGVQDGGKVVGAVEEDRVVEELTKHFVENVTNTNSLMLHTSFVIAATLMLEGKSETDDEVAVTLQDVFLLTPEDLVMDSGDFFSSNSLCLEPHRDRRQNRKGERGASVANLTERQKVFLNKAIRDSPESLGTLYELGAAWGSTKGVVNTIYVTAMWWTGKDGEVEDLVTTGLSGGIDAEVLVSEGVRVSCWRIQKLIDGFRKEKTLKAILGTLDADTTMYVKDVAAQIETGRKEEERKLMSVGATHHIILHLLRYSRRAEAVEEASKVHALSILSNQLLDQSLKFIERTQQNKRK</sequence>
<dbReference type="AlphaFoldDB" id="A0A9W7F311"/>
<comment type="caution">
    <text evidence="2">The sequence shown here is derived from an EMBL/GenBank/DDBJ whole genome shotgun (WGS) entry which is preliminary data.</text>
</comment>
<feature type="compositionally biased region" description="Polar residues" evidence="1">
    <location>
        <begin position="101"/>
        <end position="125"/>
    </location>
</feature>
<name>A0A9W7F311_9STRA</name>
<evidence type="ECO:0000313" key="3">
    <source>
        <dbReference type="Proteomes" id="UP001165085"/>
    </source>
</evidence>
<reference evidence="3" key="1">
    <citation type="journal article" date="2023" name="Commun. Biol.">
        <title>Genome analysis of Parmales, the sister group of diatoms, reveals the evolutionary specialization of diatoms from phago-mixotrophs to photoautotrophs.</title>
        <authorList>
            <person name="Ban H."/>
            <person name="Sato S."/>
            <person name="Yoshikawa S."/>
            <person name="Yamada K."/>
            <person name="Nakamura Y."/>
            <person name="Ichinomiya M."/>
            <person name="Sato N."/>
            <person name="Blanc-Mathieu R."/>
            <person name="Endo H."/>
            <person name="Kuwata A."/>
            <person name="Ogata H."/>
        </authorList>
    </citation>
    <scope>NUCLEOTIDE SEQUENCE [LARGE SCALE GENOMIC DNA]</scope>
    <source>
        <strain evidence="3">NIES 3701</strain>
    </source>
</reference>
<evidence type="ECO:0000313" key="2">
    <source>
        <dbReference type="EMBL" id="GMI00281.1"/>
    </source>
</evidence>
<feature type="compositionally biased region" description="Low complexity" evidence="1">
    <location>
        <begin position="126"/>
        <end position="138"/>
    </location>
</feature>
<dbReference type="EMBL" id="BRXY01000568">
    <property type="protein sequence ID" value="GMI00281.1"/>
    <property type="molecule type" value="Genomic_DNA"/>
</dbReference>
<dbReference type="Proteomes" id="UP001165085">
    <property type="component" value="Unassembled WGS sequence"/>
</dbReference>
<gene>
    <name evidence="2" type="ORF">TrST_g3118</name>
</gene>
<feature type="region of interest" description="Disordered" evidence="1">
    <location>
        <begin position="63"/>
        <end position="150"/>
    </location>
</feature>
<keyword evidence="3" id="KW-1185">Reference proteome</keyword>
<feature type="compositionally biased region" description="Acidic residues" evidence="1">
    <location>
        <begin position="66"/>
        <end position="89"/>
    </location>
</feature>
<evidence type="ECO:0000256" key="1">
    <source>
        <dbReference type="SAM" id="MobiDB-lite"/>
    </source>
</evidence>
<accession>A0A9W7F311</accession>
<dbReference type="OrthoDB" id="10473302at2759"/>
<proteinExistence type="predicted"/>
<organism evidence="2 3">
    <name type="scientific">Triparma strigata</name>
    <dbReference type="NCBI Taxonomy" id="1606541"/>
    <lineage>
        <taxon>Eukaryota</taxon>
        <taxon>Sar</taxon>
        <taxon>Stramenopiles</taxon>
        <taxon>Ochrophyta</taxon>
        <taxon>Bolidophyceae</taxon>
        <taxon>Parmales</taxon>
        <taxon>Triparmaceae</taxon>
        <taxon>Triparma</taxon>
    </lineage>
</organism>
<feature type="region of interest" description="Disordered" evidence="1">
    <location>
        <begin position="164"/>
        <end position="192"/>
    </location>
</feature>
<feature type="compositionally biased region" description="Pro residues" evidence="1">
    <location>
        <begin position="139"/>
        <end position="148"/>
    </location>
</feature>
<feature type="compositionally biased region" description="Polar residues" evidence="1">
    <location>
        <begin position="164"/>
        <end position="186"/>
    </location>
</feature>
<protein>
    <submittedName>
        <fullName evidence="2">Uncharacterized protein</fullName>
    </submittedName>
</protein>